<evidence type="ECO:0000256" key="9">
    <source>
        <dbReference type="SAM" id="MobiDB-lite"/>
    </source>
</evidence>
<dbReference type="InterPro" id="IPR013980">
    <property type="entry name" value="MANSC_dom"/>
</dbReference>
<dbReference type="SUPFAM" id="SSF57424">
    <property type="entry name" value="LDL receptor-like module"/>
    <property type="match status" value="1"/>
</dbReference>
<evidence type="ECO:0000256" key="3">
    <source>
        <dbReference type="ARBA" id="ARBA00022729"/>
    </source>
</evidence>
<feature type="region of interest" description="Disordered" evidence="9">
    <location>
        <begin position="305"/>
        <end position="542"/>
    </location>
</feature>
<dbReference type="AlphaFoldDB" id="A0A8B7YAH9"/>
<dbReference type="GO" id="GO:0016020">
    <property type="term" value="C:membrane"/>
    <property type="evidence" value="ECO:0007669"/>
    <property type="project" value="UniProtKB-SubCell"/>
</dbReference>
<comment type="subcellular location">
    <subcellularLocation>
        <location evidence="1">Membrane</location>
        <topology evidence="1">Single-pass type I membrane protein</topology>
    </subcellularLocation>
</comment>
<dbReference type="Gene3D" id="4.10.400.10">
    <property type="entry name" value="Low-density Lipoprotein Receptor"/>
    <property type="match status" value="1"/>
</dbReference>
<evidence type="ECO:0000256" key="8">
    <source>
        <dbReference type="PROSITE-ProRule" id="PRU00124"/>
    </source>
</evidence>
<protein>
    <submittedName>
        <fullName evidence="14">Uncharacterized protein LOC110978209</fullName>
    </submittedName>
</protein>
<dbReference type="GeneID" id="110978209"/>
<feature type="compositionally biased region" description="Polar residues" evidence="9">
    <location>
        <begin position="306"/>
        <end position="325"/>
    </location>
</feature>
<dbReference type="InterPro" id="IPR023415">
    <property type="entry name" value="LDLR_class-A_CS"/>
</dbReference>
<evidence type="ECO:0000256" key="10">
    <source>
        <dbReference type="SAM" id="Phobius"/>
    </source>
</evidence>
<reference evidence="14" key="1">
    <citation type="submission" date="2025-08" db="UniProtKB">
        <authorList>
            <consortium name="RefSeq"/>
        </authorList>
    </citation>
    <scope>IDENTIFICATION</scope>
</reference>
<dbReference type="Proteomes" id="UP000694845">
    <property type="component" value="Unplaced"/>
</dbReference>
<evidence type="ECO:0000256" key="2">
    <source>
        <dbReference type="ARBA" id="ARBA00022692"/>
    </source>
</evidence>
<feature type="region of interest" description="Disordered" evidence="9">
    <location>
        <begin position="567"/>
        <end position="828"/>
    </location>
</feature>
<keyword evidence="13" id="KW-1185">Reference proteome</keyword>
<dbReference type="CDD" id="cd00112">
    <property type="entry name" value="LDLa"/>
    <property type="match status" value="1"/>
</dbReference>
<dbReference type="KEGG" id="aplc:110978209"/>
<keyword evidence="5 10" id="KW-0472">Membrane</keyword>
<feature type="compositionally biased region" description="Basic and acidic residues" evidence="9">
    <location>
        <begin position="435"/>
        <end position="447"/>
    </location>
</feature>
<accession>A0A8B7YAH9</accession>
<dbReference type="SMART" id="SM00765">
    <property type="entry name" value="MANEC"/>
    <property type="match status" value="1"/>
</dbReference>
<dbReference type="OMA" id="DEMGCKY"/>
<feature type="compositionally biased region" description="Basic and acidic residues" evidence="9">
    <location>
        <begin position="710"/>
        <end position="722"/>
    </location>
</feature>
<keyword evidence="4 10" id="KW-1133">Transmembrane helix</keyword>
<feature type="disulfide bond" evidence="8">
    <location>
        <begin position="223"/>
        <end position="241"/>
    </location>
</feature>
<dbReference type="RefSeq" id="XP_022088706.1">
    <property type="nucleotide sequence ID" value="XM_022233014.1"/>
</dbReference>
<feature type="disulfide bond" evidence="8">
    <location>
        <begin position="235"/>
        <end position="250"/>
    </location>
</feature>
<keyword evidence="2 10" id="KW-0812">Transmembrane</keyword>
<evidence type="ECO:0000256" key="7">
    <source>
        <dbReference type="ARBA" id="ARBA00023180"/>
    </source>
</evidence>
<feature type="compositionally biased region" description="Basic and acidic residues" evidence="9">
    <location>
        <begin position="377"/>
        <end position="389"/>
    </location>
</feature>
<evidence type="ECO:0000256" key="1">
    <source>
        <dbReference type="ARBA" id="ARBA00004479"/>
    </source>
</evidence>
<feature type="chain" id="PRO_5034663225" evidence="11">
    <location>
        <begin position="26"/>
        <end position="884"/>
    </location>
</feature>
<feature type="compositionally biased region" description="Low complexity" evidence="9">
    <location>
        <begin position="256"/>
        <end position="268"/>
    </location>
</feature>
<feature type="compositionally biased region" description="Basic and acidic residues" evidence="9">
    <location>
        <begin position="405"/>
        <end position="428"/>
    </location>
</feature>
<feature type="domain" description="MANSC" evidence="12">
    <location>
        <begin position="80"/>
        <end position="160"/>
    </location>
</feature>
<evidence type="ECO:0000256" key="11">
    <source>
        <dbReference type="SAM" id="SignalP"/>
    </source>
</evidence>
<evidence type="ECO:0000256" key="4">
    <source>
        <dbReference type="ARBA" id="ARBA00022989"/>
    </source>
</evidence>
<sequence length="884" mass="97288">MDHTLLVLQLVVGLAVLSFVRQNVAGTSYRAAPGFMDNGHTAKKSPMDYSRYAADERDIGSHSGVSSFRGLNECDSRYELKNSSIIRTKDSLNNGAEFVGDTKVDGAAECRWRCCQKEGSCDTAIFVEDESKSKNCFLFRCWHEGTLKCLFSSHWGYVSAIIGGFDDLPPTSQVVSEDDPALTGDEDFHHSVENLQSQDAMNPDEPKGHTEDDAECGTGQIQCASGECIVVRYICNGVDDCTDGSDEMGCKYDTNTPPAHSSHATSPPKVGPTAQISVQNDEDLKIPEKLDLGEVRSNLANELHGQVTQEKQVSSEPQNKDTSLNPVDGESKSSVKDNGFGENTNAGPQYAQYNLDAGSVVNTSDKPGEVPSSVHDSQSDSRPRPEAPDQRMVSTPLRPLPLGTAKEHDGFSQGDVEQRKSGDKDPGDRNGQMNEKTEQLGDPDKPLLSRPTNPRNSQGQDQGSETRSQDSDNQGSRYDDTSKILDQTPRGLGNSYQSMKPGHAVQNPGYNPRGNGNPSRTDADNSLGFSDHDSDDGDGIPYFYGDNYGVYRNKPFANPPDYNYPNEIFKDLTNPGQNYPDLYDDDPLYPDLQETGYDPDQINYHRRDRLNSKYGVQGNKDVPPRQHPYNGGPDNWQQRGGNSGMRSDVGRGSVPRVSGRPYQDRPGPDDGTANDRQQNSPGTWRHWNDYNHGDDGNTYQPRIQDGYNHNGRDGKVEYRPDEADSGGARGGEQTSEDFVDYGSNTKVEGDKETTEDDDEVYIATVAKEHDELPTVPSVPTAQPHPPATAESNSFHTDGRQSSVVTTTRTDHNEQSDQDSSNKVEPFGSHPATSAILPLAVGLIITLLLLMMLSCRLRYMNRRLRYGRLKTHAHDADYLINGMYL</sequence>
<dbReference type="PROSITE" id="PS50068">
    <property type="entry name" value="LDLRA_2"/>
    <property type="match status" value="1"/>
</dbReference>
<evidence type="ECO:0000259" key="12">
    <source>
        <dbReference type="PROSITE" id="PS50986"/>
    </source>
</evidence>
<dbReference type="Pfam" id="PF07502">
    <property type="entry name" value="MANEC"/>
    <property type="match status" value="1"/>
</dbReference>
<evidence type="ECO:0000313" key="13">
    <source>
        <dbReference type="Proteomes" id="UP000694845"/>
    </source>
</evidence>
<dbReference type="PANTHER" id="PTHR46876:SF1">
    <property type="entry name" value="LOW-DENSITY LIPOPROTEIN RECEPTOR-RELATED PROTEIN 11"/>
    <property type="match status" value="1"/>
</dbReference>
<dbReference type="InterPro" id="IPR036055">
    <property type="entry name" value="LDL_receptor-like_sf"/>
</dbReference>
<keyword evidence="7" id="KW-0325">Glycoprotein</keyword>
<feature type="compositionally biased region" description="Polar residues" evidence="9">
    <location>
        <begin position="789"/>
        <end position="807"/>
    </location>
</feature>
<evidence type="ECO:0000313" key="14">
    <source>
        <dbReference type="RefSeq" id="XP_022088706.1"/>
    </source>
</evidence>
<feature type="signal peptide" evidence="11">
    <location>
        <begin position="1"/>
        <end position="25"/>
    </location>
</feature>
<dbReference type="SMART" id="SM00192">
    <property type="entry name" value="LDLa"/>
    <property type="match status" value="1"/>
</dbReference>
<evidence type="ECO:0000256" key="5">
    <source>
        <dbReference type="ARBA" id="ARBA00023136"/>
    </source>
</evidence>
<dbReference type="PANTHER" id="PTHR46876">
    <property type="entry name" value="LOW-DENSITY LIPOPROTEIN RECEPTOR-RELATED PROTEIN 11"/>
    <property type="match status" value="1"/>
</dbReference>
<feature type="compositionally biased region" description="Basic and acidic residues" evidence="9">
    <location>
        <begin position="686"/>
        <end position="695"/>
    </location>
</feature>
<feature type="transmembrane region" description="Helical" evidence="10">
    <location>
        <begin position="834"/>
        <end position="854"/>
    </location>
</feature>
<dbReference type="PROSITE" id="PS50986">
    <property type="entry name" value="MANSC"/>
    <property type="match status" value="1"/>
</dbReference>
<evidence type="ECO:0000256" key="6">
    <source>
        <dbReference type="ARBA" id="ARBA00023157"/>
    </source>
</evidence>
<dbReference type="PROSITE" id="PS01209">
    <property type="entry name" value="LDLRA_1"/>
    <property type="match status" value="1"/>
</dbReference>
<organism evidence="13 14">
    <name type="scientific">Acanthaster planci</name>
    <name type="common">Crown-of-thorns starfish</name>
    <dbReference type="NCBI Taxonomy" id="133434"/>
    <lineage>
        <taxon>Eukaryota</taxon>
        <taxon>Metazoa</taxon>
        <taxon>Echinodermata</taxon>
        <taxon>Eleutherozoa</taxon>
        <taxon>Asterozoa</taxon>
        <taxon>Asteroidea</taxon>
        <taxon>Valvatacea</taxon>
        <taxon>Valvatida</taxon>
        <taxon>Acanthasteridae</taxon>
        <taxon>Acanthaster</taxon>
    </lineage>
</organism>
<dbReference type="Pfam" id="PF00057">
    <property type="entry name" value="Ldl_recept_a"/>
    <property type="match status" value="1"/>
</dbReference>
<proteinExistence type="predicted"/>
<dbReference type="InterPro" id="IPR011106">
    <property type="entry name" value="MANSC_N"/>
</dbReference>
<dbReference type="OrthoDB" id="10037294at2759"/>
<feature type="disulfide bond" evidence="8">
    <location>
        <begin position="216"/>
        <end position="228"/>
    </location>
</feature>
<feature type="compositionally biased region" description="Polar residues" evidence="9">
    <location>
        <begin position="450"/>
        <end position="476"/>
    </location>
</feature>
<feature type="compositionally biased region" description="Low complexity" evidence="9">
    <location>
        <begin position="507"/>
        <end position="518"/>
    </location>
</feature>
<gene>
    <name evidence="14" type="primary">LOC110978209</name>
</gene>
<keyword evidence="6 8" id="KW-1015">Disulfide bond</keyword>
<keyword evidence="3 11" id="KW-0732">Signal</keyword>
<feature type="region of interest" description="Disordered" evidence="9">
    <location>
        <begin position="252"/>
        <end position="273"/>
    </location>
</feature>
<dbReference type="InterPro" id="IPR002172">
    <property type="entry name" value="LDrepeatLR_classA_rpt"/>
</dbReference>
<name>A0A8B7YAH9_ACAPL</name>